<dbReference type="Pfam" id="PF00528">
    <property type="entry name" value="BPD_transp_1"/>
    <property type="match status" value="1"/>
</dbReference>
<sequence>MRRERILFGTLGAVVVLAAWEICADLGVVNPTFSSKPSEVAHALYEYFQGDGLAALKTSAIEFGLGFGLALVVGLLAGVVMGRWRRVEYTLDPLVNFSNSTPRIALVPLFVIWFGIGMTSKVAIIFLSAVLPILMNTVSGVQAADANLLRVARSFCAGELQTFRTVIVPGAVPYVVTGIRLGIGHGLVGMIVAELVSSTAGLGYTIEIAGNNFQTPDMFAAVFVVAMIGVILTNALKGLERYLDRWRPKA</sequence>
<evidence type="ECO:0000256" key="3">
    <source>
        <dbReference type="ARBA" id="ARBA00022475"/>
    </source>
</evidence>
<evidence type="ECO:0000256" key="7">
    <source>
        <dbReference type="RuleBase" id="RU363032"/>
    </source>
</evidence>
<evidence type="ECO:0000313" key="10">
    <source>
        <dbReference type="Proteomes" id="UP000642748"/>
    </source>
</evidence>
<proteinExistence type="inferred from homology"/>
<evidence type="ECO:0000256" key="2">
    <source>
        <dbReference type="ARBA" id="ARBA00022448"/>
    </source>
</evidence>
<dbReference type="GO" id="GO:0055085">
    <property type="term" value="P:transmembrane transport"/>
    <property type="evidence" value="ECO:0007669"/>
    <property type="project" value="InterPro"/>
</dbReference>
<keyword evidence="3" id="KW-1003">Cell membrane</keyword>
<comment type="subcellular location">
    <subcellularLocation>
        <location evidence="1 7">Cell membrane</location>
        <topology evidence="1 7">Multi-pass membrane protein</topology>
    </subcellularLocation>
</comment>
<dbReference type="AlphaFoldDB" id="A0A8J3QXR0"/>
<feature type="domain" description="ABC transmembrane type-1" evidence="8">
    <location>
        <begin position="56"/>
        <end position="240"/>
    </location>
</feature>
<dbReference type="InterPro" id="IPR035906">
    <property type="entry name" value="MetI-like_sf"/>
</dbReference>
<organism evidence="9 10">
    <name type="scientific">Rugosimonospora africana</name>
    <dbReference type="NCBI Taxonomy" id="556532"/>
    <lineage>
        <taxon>Bacteria</taxon>
        <taxon>Bacillati</taxon>
        <taxon>Actinomycetota</taxon>
        <taxon>Actinomycetes</taxon>
        <taxon>Micromonosporales</taxon>
        <taxon>Micromonosporaceae</taxon>
        <taxon>Rugosimonospora</taxon>
    </lineage>
</organism>
<feature type="transmembrane region" description="Helical" evidence="7">
    <location>
        <begin position="105"/>
        <end position="131"/>
    </location>
</feature>
<reference evidence="9" key="1">
    <citation type="submission" date="2021-01" db="EMBL/GenBank/DDBJ databases">
        <title>Whole genome shotgun sequence of Rugosimonospora africana NBRC 104875.</title>
        <authorList>
            <person name="Komaki H."/>
            <person name="Tamura T."/>
        </authorList>
    </citation>
    <scope>NUCLEOTIDE SEQUENCE</scope>
    <source>
        <strain evidence="9">NBRC 104875</strain>
    </source>
</reference>
<evidence type="ECO:0000256" key="5">
    <source>
        <dbReference type="ARBA" id="ARBA00022989"/>
    </source>
</evidence>
<gene>
    <name evidence="9" type="ORF">Raf01_59400</name>
</gene>
<feature type="transmembrane region" description="Helical" evidence="7">
    <location>
        <begin position="63"/>
        <end position="84"/>
    </location>
</feature>
<keyword evidence="10" id="KW-1185">Reference proteome</keyword>
<keyword evidence="6 7" id="KW-0472">Membrane</keyword>
<dbReference type="PANTHER" id="PTHR30151:SF0">
    <property type="entry name" value="ABC TRANSPORTER PERMEASE PROTEIN MJ0413-RELATED"/>
    <property type="match status" value="1"/>
</dbReference>
<evidence type="ECO:0000313" key="9">
    <source>
        <dbReference type="EMBL" id="GIH17768.1"/>
    </source>
</evidence>
<evidence type="ECO:0000256" key="1">
    <source>
        <dbReference type="ARBA" id="ARBA00004651"/>
    </source>
</evidence>
<dbReference type="SUPFAM" id="SSF161098">
    <property type="entry name" value="MetI-like"/>
    <property type="match status" value="1"/>
</dbReference>
<keyword evidence="4 7" id="KW-0812">Transmembrane</keyword>
<dbReference type="PANTHER" id="PTHR30151">
    <property type="entry name" value="ALKANE SULFONATE ABC TRANSPORTER-RELATED, MEMBRANE SUBUNIT"/>
    <property type="match status" value="1"/>
</dbReference>
<dbReference type="EMBL" id="BONZ01000057">
    <property type="protein sequence ID" value="GIH17768.1"/>
    <property type="molecule type" value="Genomic_DNA"/>
</dbReference>
<comment type="similarity">
    <text evidence="7">Belongs to the binding-protein-dependent transport system permease family.</text>
</comment>
<protein>
    <submittedName>
        <fullName evidence="9">Amino acid ABC transporter permease</fullName>
    </submittedName>
</protein>
<dbReference type="GO" id="GO:0005886">
    <property type="term" value="C:plasma membrane"/>
    <property type="evidence" value="ECO:0007669"/>
    <property type="project" value="UniProtKB-SubCell"/>
</dbReference>
<comment type="caution">
    <text evidence="9">The sequence shown here is derived from an EMBL/GenBank/DDBJ whole genome shotgun (WGS) entry which is preliminary data.</text>
</comment>
<evidence type="ECO:0000259" key="8">
    <source>
        <dbReference type="PROSITE" id="PS50928"/>
    </source>
</evidence>
<feature type="transmembrane region" description="Helical" evidence="7">
    <location>
        <begin position="218"/>
        <end position="239"/>
    </location>
</feature>
<keyword evidence="5 7" id="KW-1133">Transmembrane helix</keyword>
<dbReference type="Proteomes" id="UP000642748">
    <property type="component" value="Unassembled WGS sequence"/>
</dbReference>
<accession>A0A8J3QXR0</accession>
<evidence type="ECO:0000256" key="4">
    <source>
        <dbReference type="ARBA" id="ARBA00022692"/>
    </source>
</evidence>
<keyword evidence="2 7" id="KW-0813">Transport</keyword>
<evidence type="ECO:0000256" key="6">
    <source>
        <dbReference type="ARBA" id="ARBA00023136"/>
    </source>
</evidence>
<dbReference type="CDD" id="cd06261">
    <property type="entry name" value="TM_PBP2"/>
    <property type="match status" value="1"/>
</dbReference>
<dbReference type="InterPro" id="IPR000515">
    <property type="entry name" value="MetI-like"/>
</dbReference>
<name>A0A8J3QXR0_9ACTN</name>
<dbReference type="Gene3D" id="1.10.3720.10">
    <property type="entry name" value="MetI-like"/>
    <property type="match status" value="1"/>
</dbReference>
<dbReference type="PROSITE" id="PS50928">
    <property type="entry name" value="ABC_TM1"/>
    <property type="match status" value="1"/>
</dbReference>